<feature type="binding site" evidence="3">
    <location>
        <position position="59"/>
    </location>
    <ligand>
        <name>substrate</name>
    </ligand>
</feature>
<dbReference type="Gene3D" id="3.40.50.1240">
    <property type="entry name" value="Phosphoglycerate mutase-like"/>
    <property type="match status" value="1"/>
</dbReference>
<dbReference type="SUPFAM" id="SSF53254">
    <property type="entry name" value="Phosphoglycerate mutase-like"/>
    <property type="match status" value="1"/>
</dbReference>
<feature type="active site" description="Tele-phosphohistidine intermediate" evidence="2">
    <location>
        <position position="10"/>
    </location>
</feature>
<dbReference type="InterPro" id="IPR051695">
    <property type="entry name" value="Phosphoglycerate_Mutase"/>
</dbReference>
<dbReference type="SMART" id="SM00855">
    <property type="entry name" value="PGAM"/>
    <property type="match status" value="1"/>
</dbReference>
<dbReference type="InterPro" id="IPR013078">
    <property type="entry name" value="His_Pase_superF_clade-1"/>
</dbReference>
<accession>A0A9Q1H3Y4</accession>
<dbReference type="GO" id="GO:0045820">
    <property type="term" value="P:negative regulation of glycolytic process"/>
    <property type="evidence" value="ECO:0007669"/>
    <property type="project" value="TreeGrafter"/>
</dbReference>
<evidence type="ECO:0000313" key="5">
    <source>
        <dbReference type="EMBL" id="KAJ8031605.1"/>
    </source>
</evidence>
<feature type="compositionally biased region" description="Basic and acidic residues" evidence="4">
    <location>
        <begin position="152"/>
        <end position="174"/>
    </location>
</feature>
<dbReference type="GO" id="GO:0043456">
    <property type="term" value="P:regulation of pentose-phosphate shunt"/>
    <property type="evidence" value="ECO:0007669"/>
    <property type="project" value="TreeGrafter"/>
</dbReference>
<sequence length="267" mass="30317">MIFMLTFVRHGITEYNAQGLYQGQVDIPLNDLGFRQADLLGSYLENIKFDKIYSSDLSRCKQTVDVVVKKNKCSPPEVVLDKRLREQSYGIFEGKSFEDCWRSGDGRIPGGETDEQVIARTDSFLKQLCKDMTAIESCQKEGAKEGTSPEALPHEEDTHKLGKDKSETGPEAKDGHIRSFKELGYPEEFCYPHVLLSSHGMLLRLLIRLLKMKYKLKIRKGLSMRYKSPNTGLTGFMVEIADGKLVNVECEFLFCDDHLDGLEEDDD</sequence>
<evidence type="ECO:0000313" key="6">
    <source>
        <dbReference type="Proteomes" id="UP001152320"/>
    </source>
</evidence>
<protein>
    <submittedName>
        <fullName evidence="5">Fructose-2,6-bisphosphatase TIGAR</fullName>
    </submittedName>
</protein>
<proteinExistence type="predicted"/>
<organism evidence="5 6">
    <name type="scientific">Holothuria leucospilota</name>
    <name type="common">Black long sea cucumber</name>
    <name type="synonym">Mertensiothuria leucospilota</name>
    <dbReference type="NCBI Taxonomy" id="206669"/>
    <lineage>
        <taxon>Eukaryota</taxon>
        <taxon>Metazoa</taxon>
        <taxon>Echinodermata</taxon>
        <taxon>Eleutherozoa</taxon>
        <taxon>Echinozoa</taxon>
        <taxon>Holothuroidea</taxon>
        <taxon>Aspidochirotacea</taxon>
        <taxon>Aspidochirotida</taxon>
        <taxon>Holothuriidae</taxon>
        <taxon>Holothuria</taxon>
    </lineage>
</organism>
<keyword evidence="1" id="KW-0378">Hydrolase</keyword>
<dbReference type="Pfam" id="PF00300">
    <property type="entry name" value="His_Phos_1"/>
    <property type="match status" value="1"/>
</dbReference>
<dbReference type="InterPro" id="IPR029033">
    <property type="entry name" value="His_PPase_superfam"/>
</dbReference>
<feature type="active site" description="Proton donor/acceptor" evidence="2">
    <location>
        <position position="86"/>
    </location>
</feature>
<evidence type="ECO:0000256" key="1">
    <source>
        <dbReference type="ARBA" id="ARBA00022801"/>
    </source>
</evidence>
<keyword evidence="6" id="KW-1185">Reference proteome</keyword>
<evidence type="ECO:0000256" key="4">
    <source>
        <dbReference type="SAM" id="MobiDB-lite"/>
    </source>
</evidence>
<name>A0A9Q1H3Y4_HOLLE</name>
<feature type="region of interest" description="Disordered" evidence="4">
    <location>
        <begin position="140"/>
        <end position="174"/>
    </location>
</feature>
<feature type="binding site" evidence="3">
    <location>
        <begin position="86"/>
        <end position="89"/>
    </location>
    <ligand>
        <name>substrate</name>
    </ligand>
</feature>
<dbReference type="PANTHER" id="PTHR46517">
    <property type="entry name" value="FRUCTOSE-2,6-BISPHOSPHATASE TIGAR"/>
    <property type="match status" value="1"/>
</dbReference>
<comment type="caution">
    <text evidence="5">The sequence shown here is derived from an EMBL/GenBank/DDBJ whole genome shotgun (WGS) entry which is preliminary data.</text>
</comment>
<dbReference type="Proteomes" id="UP001152320">
    <property type="component" value="Chromosome 12"/>
</dbReference>
<gene>
    <name evidence="5" type="ORF">HOLleu_24848</name>
</gene>
<dbReference type="AlphaFoldDB" id="A0A9Q1H3Y4"/>
<dbReference type="OrthoDB" id="354304at2759"/>
<dbReference type="GO" id="GO:0004331">
    <property type="term" value="F:fructose-2,6-bisphosphate 2-phosphatase activity"/>
    <property type="evidence" value="ECO:0007669"/>
    <property type="project" value="TreeGrafter"/>
</dbReference>
<dbReference type="EMBL" id="JAIZAY010000012">
    <property type="protein sequence ID" value="KAJ8031605.1"/>
    <property type="molecule type" value="Genomic_DNA"/>
</dbReference>
<evidence type="ECO:0000256" key="3">
    <source>
        <dbReference type="PIRSR" id="PIRSR613078-2"/>
    </source>
</evidence>
<dbReference type="PANTHER" id="PTHR46517:SF1">
    <property type="entry name" value="FRUCTOSE-2,6-BISPHOSPHATASE TIGAR"/>
    <property type="match status" value="1"/>
</dbReference>
<dbReference type="CDD" id="cd07067">
    <property type="entry name" value="HP_PGM_like"/>
    <property type="match status" value="1"/>
</dbReference>
<reference evidence="5" key="1">
    <citation type="submission" date="2021-10" db="EMBL/GenBank/DDBJ databases">
        <title>Tropical sea cucumber genome reveals ecological adaptation and Cuvierian tubules defense mechanism.</title>
        <authorList>
            <person name="Chen T."/>
        </authorList>
    </citation>
    <scope>NUCLEOTIDE SEQUENCE</scope>
    <source>
        <strain evidence="5">Nanhai2018</strain>
        <tissue evidence="5">Muscle</tissue>
    </source>
</reference>
<feature type="binding site" evidence="3">
    <location>
        <begin position="9"/>
        <end position="16"/>
    </location>
    <ligand>
        <name>substrate</name>
    </ligand>
</feature>
<evidence type="ECO:0000256" key="2">
    <source>
        <dbReference type="PIRSR" id="PIRSR613078-1"/>
    </source>
</evidence>
<dbReference type="GO" id="GO:0005829">
    <property type="term" value="C:cytosol"/>
    <property type="evidence" value="ECO:0007669"/>
    <property type="project" value="TreeGrafter"/>
</dbReference>